<dbReference type="Pfam" id="PF00903">
    <property type="entry name" value="Glyoxalase"/>
    <property type="match status" value="1"/>
</dbReference>
<evidence type="ECO:0000256" key="1">
    <source>
        <dbReference type="ARBA" id="ARBA00022723"/>
    </source>
</evidence>
<dbReference type="InterPro" id="IPR051785">
    <property type="entry name" value="MMCE/EMCE_epimerase"/>
</dbReference>
<accession>A0A918PKG1</accession>
<keyword evidence="1" id="KW-0479">Metal-binding</keyword>
<proteinExistence type="predicted"/>
<dbReference type="GO" id="GO:0004493">
    <property type="term" value="F:methylmalonyl-CoA epimerase activity"/>
    <property type="evidence" value="ECO:0007669"/>
    <property type="project" value="TreeGrafter"/>
</dbReference>
<dbReference type="InterPro" id="IPR029068">
    <property type="entry name" value="Glyas_Bleomycin-R_OHBP_Dase"/>
</dbReference>
<dbReference type="InterPro" id="IPR004360">
    <property type="entry name" value="Glyas_Fos-R_dOase_dom"/>
</dbReference>
<organism evidence="3 4">
    <name type="scientific">Novosphingobium colocasiae</name>
    <dbReference type="NCBI Taxonomy" id="1256513"/>
    <lineage>
        <taxon>Bacteria</taxon>
        <taxon>Pseudomonadati</taxon>
        <taxon>Pseudomonadota</taxon>
        <taxon>Alphaproteobacteria</taxon>
        <taxon>Sphingomonadales</taxon>
        <taxon>Sphingomonadaceae</taxon>
        <taxon>Novosphingobium</taxon>
    </lineage>
</organism>
<dbReference type="EMBL" id="BMZA01000015">
    <property type="protein sequence ID" value="GGZ13247.1"/>
    <property type="molecule type" value="Genomic_DNA"/>
</dbReference>
<protein>
    <recommendedName>
        <fullName evidence="2">VOC domain-containing protein</fullName>
    </recommendedName>
</protein>
<dbReference type="InterPro" id="IPR037523">
    <property type="entry name" value="VOC_core"/>
</dbReference>
<reference evidence="3" key="2">
    <citation type="submission" date="2020-09" db="EMBL/GenBank/DDBJ databases">
        <authorList>
            <person name="Sun Q."/>
            <person name="Kim S."/>
        </authorList>
    </citation>
    <scope>NUCLEOTIDE SEQUENCE</scope>
    <source>
        <strain evidence="3">KCTC 32255</strain>
    </source>
</reference>
<dbReference type="PROSITE" id="PS51819">
    <property type="entry name" value="VOC"/>
    <property type="match status" value="1"/>
</dbReference>
<dbReference type="SUPFAM" id="SSF54593">
    <property type="entry name" value="Glyoxalase/Bleomycin resistance protein/Dihydroxybiphenyl dioxygenase"/>
    <property type="match status" value="1"/>
</dbReference>
<dbReference type="AlphaFoldDB" id="A0A918PKG1"/>
<reference evidence="3" key="1">
    <citation type="journal article" date="2014" name="Int. J. Syst. Evol. Microbiol.">
        <title>Complete genome sequence of Corynebacterium casei LMG S-19264T (=DSM 44701T), isolated from a smear-ripened cheese.</title>
        <authorList>
            <consortium name="US DOE Joint Genome Institute (JGI-PGF)"/>
            <person name="Walter F."/>
            <person name="Albersmeier A."/>
            <person name="Kalinowski J."/>
            <person name="Ruckert C."/>
        </authorList>
    </citation>
    <scope>NUCLEOTIDE SEQUENCE</scope>
    <source>
        <strain evidence="3">KCTC 32255</strain>
    </source>
</reference>
<name>A0A918PKG1_9SPHN</name>
<keyword evidence="4" id="KW-1185">Reference proteome</keyword>
<dbReference type="PANTHER" id="PTHR43048:SF3">
    <property type="entry name" value="METHYLMALONYL-COA EPIMERASE, MITOCHONDRIAL"/>
    <property type="match status" value="1"/>
</dbReference>
<dbReference type="GO" id="GO:0046491">
    <property type="term" value="P:L-methylmalonyl-CoA metabolic process"/>
    <property type="evidence" value="ECO:0007669"/>
    <property type="project" value="TreeGrafter"/>
</dbReference>
<dbReference type="PANTHER" id="PTHR43048">
    <property type="entry name" value="METHYLMALONYL-COA EPIMERASE"/>
    <property type="match status" value="1"/>
</dbReference>
<comment type="caution">
    <text evidence="3">The sequence shown here is derived from an EMBL/GenBank/DDBJ whole genome shotgun (WGS) entry which is preliminary data.</text>
</comment>
<gene>
    <name evidence="3" type="ORF">GCM10011614_30510</name>
</gene>
<dbReference type="GO" id="GO:0046872">
    <property type="term" value="F:metal ion binding"/>
    <property type="evidence" value="ECO:0007669"/>
    <property type="project" value="UniProtKB-KW"/>
</dbReference>
<evidence type="ECO:0000313" key="4">
    <source>
        <dbReference type="Proteomes" id="UP000648075"/>
    </source>
</evidence>
<evidence type="ECO:0000313" key="3">
    <source>
        <dbReference type="EMBL" id="GGZ13247.1"/>
    </source>
</evidence>
<feature type="domain" description="VOC" evidence="2">
    <location>
        <begin position="3"/>
        <end position="122"/>
    </location>
</feature>
<evidence type="ECO:0000259" key="2">
    <source>
        <dbReference type="PROSITE" id="PS51819"/>
    </source>
</evidence>
<sequence length="134" mass="14414">MKTLDHIAIFVADMDAGISFYRTLLGGDPIIAQVPELGIACAFFTDGKGVPIELVSFTGKGELAHGDVVVAIEVDDLDAAFAEYRAAGLKVYDQPPTENLPLRRGWITKKDGHGTIIELCQRGQIAAFIAIKRG</sequence>
<dbReference type="Proteomes" id="UP000648075">
    <property type="component" value="Unassembled WGS sequence"/>
</dbReference>
<dbReference type="Gene3D" id="3.10.180.10">
    <property type="entry name" value="2,3-Dihydroxybiphenyl 1,2-Dioxygenase, domain 1"/>
    <property type="match status" value="1"/>
</dbReference>
<dbReference type="RefSeq" id="WP_189622149.1">
    <property type="nucleotide sequence ID" value="NZ_BMZA01000015.1"/>
</dbReference>